<dbReference type="PROSITE" id="PS00211">
    <property type="entry name" value="ABC_TRANSPORTER_1"/>
    <property type="match status" value="1"/>
</dbReference>
<keyword evidence="2" id="KW-0472">Membrane</keyword>
<proteinExistence type="predicted"/>
<protein>
    <submittedName>
        <fullName evidence="6">ATP-binding cassette domain-containing protein</fullName>
    </submittedName>
</protein>
<evidence type="ECO:0000313" key="6">
    <source>
        <dbReference type="EMBL" id="THU04543.1"/>
    </source>
</evidence>
<name>A0A4S8FAE5_9BURK</name>
<dbReference type="InterPro" id="IPR050093">
    <property type="entry name" value="ABC_SmlMolc_Importer"/>
</dbReference>
<evidence type="ECO:0000256" key="4">
    <source>
        <dbReference type="ARBA" id="ARBA00022840"/>
    </source>
</evidence>
<dbReference type="GO" id="GO:0016887">
    <property type="term" value="F:ATP hydrolysis activity"/>
    <property type="evidence" value="ECO:0007669"/>
    <property type="project" value="InterPro"/>
</dbReference>
<dbReference type="PANTHER" id="PTHR42781:SF4">
    <property type="entry name" value="SPERMIDINE_PUTRESCINE IMPORT ATP-BINDING PROTEIN POTA"/>
    <property type="match status" value="1"/>
</dbReference>
<dbReference type="InterPro" id="IPR027417">
    <property type="entry name" value="P-loop_NTPase"/>
</dbReference>
<organism evidence="6 7">
    <name type="scientific">Lampropedia puyangensis</name>
    <dbReference type="NCBI Taxonomy" id="1330072"/>
    <lineage>
        <taxon>Bacteria</taxon>
        <taxon>Pseudomonadati</taxon>
        <taxon>Pseudomonadota</taxon>
        <taxon>Betaproteobacteria</taxon>
        <taxon>Burkholderiales</taxon>
        <taxon>Comamonadaceae</taxon>
        <taxon>Lampropedia</taxon>
    </lineage>
</organism>
<dbReference type="Gene3D" id="3.40.50.300">
    <property type="entry name" value="P-loop containing nucleotide triphosphate hydrolases"/>
    <property type="match status" value="1"/>
</dbReference>
<dbReference type="EMBL" id="STFG01000002">
    <property type="protein sequence ID" value="THU04543.1"/>
    <property type="molecule type" value="Genomic_DNA"/>
</dbReference>
<dbReference type="PROSITE" id="PS50893">
    <property type="entry name" value="ABC_TRANSPORTER_2"/>
    <property type="match status" value="1"/>
</dbReference>
<keyword evidence="1" id="KW-0813">Transport</keyword>
<dbReference type="OrthoDB" id="5298774at2"/>
<evidence type="ECO:0000256" key="3">
    <source>
        <dbReference type="ARBA" id="ARBA00022741"/>
    </source>
</evidence>
<keyword evidence="4 6" id="KW-0067">ATP-binding</keyword>
<evidence type="ECO:0000256" key="2">
    <source>
        <dbReference type="ARBA" id="ARBA00022475"/>
    </source>
</evidence>
<reference evidence="6 7" key="1">
    <citation type="journal article" date="2015" name="Antonie Van Leeuwenhoek">
        <title>Lampropedia puyangensis sp. nov., isolated from symptomatic bark of Populus ? euramericana canker and emended description of Lampropedia hyalina (Ehrenberg 1832) Lee et al. 2004.</title>
        <authorList>
            <person name="Li Y."/>
            <person name="Wang T."/>
            <person name="Piao C.G."/>
            <person name="Wang L.F."/>
            <person name="Tian G.Z."/>
            <person name="Zhu T.H."/>
            <person name="Guo M.W."/>
        </authorList>
    </citation>
    <scope>NUCLEOTIDE SEQUENCE [LARGE SCALE GENOMIC DNA]</scope>
    <source>
        <strain evidence="6 7">2-bin</strain>
    </source>
</reference>
<dbReference type="PANTHER" id="PTHR42781">
    <property type="entry name" value="SPERMIDINE/PUTRESCINE IMPORT ATP-BINDING PROTEIN POTA"/>
    <property type="match status" value="1"/>
</dbReference>
<sequence>MPLWCDLDVRKSLHTAGRTFEFDVQLQTDVPRIALMGPSGIGKTMVLQAIAGLIRPDAGHIRLSEHVLFSAADRVSLAPQERRVGYLFQNYALLPHLTALSNVGFGLRRGAWGFLTRSQKDQAMYWLEKFQLGHLAGQYPHTLSGGQQQRLALARLAILKPRVLLLDEPFSALDPHLRQSMREEVARLLHDLHIPLIMVSHDEEDRVALDAEVVRLGQVNGRTVRVS</sequence>
<accession>A0A4S8FAE5</accession>
<dbReference type="InterPro" id="IPR017871">
    <property type="entry name" value="ABC_transporter-like_CS"/>
</dbReference>
<dbReference type="SUPFAM" id="SSF52540">
    <property type="entry name" value="P-loop containing nucleoside triphosphate hydrolases"/>
    <property type="match status" value="1"/>
</dbReference>
<dbReference type="InterPro" id="IPR003593">
    <property type="entry name" value="AAA+_ATPase"/>
</dbReference>
<evidence type="ECO:0000256" key="1">
    <source>
        <dbReference type="ARBA" id="ARBA00022448"/>
    </source>
</evidence>
<dbReference type="InterPro" id="IPR003439">
    <property type="entry name" value="ABC_transporter-like_ATP-bd"/>
</dbReference>
<dbReference type="SMART" id="SM00382">
    <property type="entry name" value="AAA"/>
    <property type="match status" value="1"/>
</dbReference>
<evidence type="ECO:0000259" key="5">
    <source>
        <dbReference type="PROSITE" id="PS50893"/>
    </source>
</evidence>
<dbReference type="GO" id="GO:0005524">
    <property type="term" value="F:ATP binding"/>
    <property type="evidence" value="ECO:0007669"/>
    <property type="project" value="UniProtKB-KW"/>
</dbReference>
<dbReference type="Pfam" id="PF00005">
    <property type="entry name" value="ABC_tran"/>
    <property type="match status" value="1"/>
</dbReference>
<keyword evidence="7" id="KW-1185">Reference proteome</keyword>
<dbReference type="RefSeq" id="WP_136572439.1">
    <property type="nucleotide sequence ID" value="NZ_STFG01000002.1"/>
</dbReference>
<comment type="caution">
    <text evidence="6">The sequence shown here is derived from an EMBL/GenBank/DDBJ whole genome shotgun (WGS) entry which is preliminary data.</text>
</comment>
<keyword evidence="2" id="KW-1003">Cell membrane</keyword>
<keyword evidence="3" id="KW-0547">Nucleotide-binding</keyword>
<gene>
    <name evidence="6" type="ORF">E9531_03920</name>
</gene>
<dbReference type="Proteomes" id="UP000308917">
    <property type="component" value="Unassembled WGS sequence"/>
</dbReference>
<evidence type="ECO:0000313" key="7">
    <source>
        <dbReference type="Proteomes" id="UP000308917"/>
    </source>
</evidence>
<dbReference type="AlphaFoldDB" id="A0A4S8FAE5"/>
<feature type="domain" description="ABC transporter" evidence="5">
    <location>
        <begin position="4"/>
        <end position="226"/>
    </location>
</feature>